<evidence type="ECO:0008006" key="2">
    <source>
        <dbReference type="Google" id="ProtNLM"/>
    </source>
</evidence>
<proteinExistence type="predicted"/>
<sequence length="463" mass="52809">MAKDLPLLGDKGAPKFDEQKPEELLRFLDQLDDLFEKYGVKTDNEKKRVVCRYISPTTESEWRAFSSFQNGTWKRFRKDLIMSYPEAVNLHRGSIEALDKICRKHSGNNQIESHDSPGLMALVRTFRAEAGKLLQPPALVSNRDLVERFIGCLTSEFAGRVGQKLDFKLDTTNVVKNLSQPPAEEDNADDTDEIELVRWEDRHKFVDVVEAAISIAERAAKWNSNTLMKGTYSTARAYGTSDLVPESKDKIYVKLEEQISQLSDVISNQEHKRALELKMLQESQHKQMLEFQNMMLTFKNSLQLNTVPTAAFPQTAQTAFTPKARISQTTGCHYCREETHIIVECPHVRRHLENKWVIKNAEGYVRLPDGSQVHPMGNKSRKEVVESLHRTPGVIPVGKTSSFWQSHNDSPLDAAHYRLHRQYELSKSLMSLREDFGDDAFEAVMGRQSGLDEEEEPTLGNFP</sequence>
<organism evidence="1">
    <name type="scientific">Psilocybe cubensis</name>
    <name type="common">Psychedelic mushroom</name>
    <name type="synonym">Stropharia cubensis</name>
    <dbReference type="NCBI Taxonomy" id="181762"/>
    <lineage>
        <taxon>Eukaryota</taxon>
        <taxon>Fungi</taxon>
        <taxon>Dikarya</taxon>
        <taxon>Basidiomycota</taxon>
        <taxon>Agaricomycotina</taxon>
        <taxon>Agaricomycetes</taxon>
        <taxon>Agaricomycetidae</taxon>
        <taxon>Agaricales</taxon>
        <taxon>Agaricineae</taxon>
        <taxon>Strophariaceae</taxon>
        <taxon>Psilocybe</taxon>
    </lineage>
</organism>
<dbReference type="AlphaFoldDB" id="A0A8H7XRF0"/>
<comment type="caution">
    <text evidence="1">The sequence shown here is derived from an EMBL/GenBank/DDBJ whole genome shotgun (WGS) entry which is preliminary data.</text>
</comment>
<accession>A0A8H7XRF0</accession>
<reference evidence="1" key="1">
    <citation type="submission" date="2021-02" db="EMBL/GenBank/DDBJ databases">
        <title>Psilocybe cubensis genome.</title>
        <authorList>
            <person name="Mckernan K.J."/>
            <person name="Crawford S."/>
            <person name="Trippe A."/>
            <person name="Kane L.T."/>
            <person name="Mclaughlin S."/>
        </authorList>
    </citation>
    <scope>NUCLEOTIDE SEQUENCE [LARGE SCALE GENOMIC DNA]</scope>
    <source>
        <strain evidence="1">MGC-MH-2018</strain>
    </source>
</reference>
<dbReference type="EMBL" id="JAFIQS010000011">
    <property type="protein sequence ID" value="KAG5164626.1"/>
    <property type="molecule type" value="Genomic_DNA"/>
</dbReference>
<name>A0A8H7XRF0_PSICU</name>
<gene>
    <name evidence="1" type="ORF">JR316_010264</name>
</gene>
<evidence type="ECO:0000313" key="1">
    <source>
        <dbReference type="EMBL" id="KAG5164626.1"/>
    </source>
</evidence>
<protein>
    <recommendedName>
        <fullName evidence="2">CCHC-type domain-containing protein</fullName>
    </recommendedName>
</protein>
<dbReference type="OrthoDB" id="2962718at2759"/>